<dbReference type="Proteomes" id="UP001159405">
    <property type="component" value="Unassembled WGS sequence"/>
</dbReference>
<dbReference type="Pfam" id="PF01909">
    <property type="entry name" value="NTP_transf_2"/>
    <property type="match status" value="1"/>
</dbReference>
<dbReference type="InterPro" id="IPR002934">
    <property type="entry name" value="Polymerase_NTP_transf_dom"/>
</dbReference>
<evidence type="ECO:0000313" key="4">
    <source>
        <dbReference type="EMBL" id="CAH3113461.1"/>
    </source>
</evidence>
<evidence type="ECO:0000256" key="1">
    <source>
        <dbReference type="ARBA" id="ARBA00009526"/>
    </source>
</evidence>
<dbReference type="PANTHER" id="PTHR11258">
    <property type="entry name" value="2-5 OLIGOADENYLATE SYNTHETASE"/>
    <property type="match status" value="1"/>
</dbReference>
<evidence type="ECO:0000259" key="2">
    <source>
        <dbReference type="Pfam" id="PF01909"/>
    </source>
</evidence>
<dbReference type="EMBL" id="CALNXK010000026">
    <property type="protein sequence ID" value="CAH3113461.1"/>
    <property type="molecule type" value="Genomic_DNA"/>
</dbReference>
<dbReference type="Gene3D" id="3.30.460.10">
    <property type="entry name" value="Beta Polymerase, domain 2"/>
    <property type="match status" value="1"/>
</dbReference>
<dbReference type="InterPro" id="IPR043519">
    <property type="entry name" value="NT_sf"/>
</dbReference>
<feature type="domain" description="2'-5'-oligoadenylate synthetase 1" evidence="3">
    <location>
        <begin position="174"/>
        <end position="339"/>
    </location>
</feature>
<comment type="caution">
    <text evidence="4">The sequence shown here is derived from an EMBL/GenBank/DDBJ whole genome shotgun (WGS) entry which is preliminary data.</text>
</comment>
<proteinExistence type="inferred from homology"/>
<dbReference type="PANTHER" id="PTHR11258:SF11">
    <property type="entry name" value="C2H2-TYPE DOMAIN-CONTAINING PROTEIN"/>
    <property type="match status" value="1"/>
</dbReference>
<comment type="similarity">
    <text evidence="1">Belongs to the 2-5A synthase family.</text>
</comment>
<sequence length="354" mass="41219">VSGVTTETPKSSSFSFPREEKGLFDRACSSREVEIFIHDELQPDKGFDRLYDKAIDSLYKKLRRVLPNTFYGIHDFIEGGSIAKGTALKNNSDLDCVMVTKNIKDASQLRAKLPDVLCDLENRLGSRIDLKWKLTFEKETPFSLQFNVSRFSHPKETIQVDLLPTFEANVEGEKFYKEMLSDTKENWPYYSAALVKIQTDFVRELPANVKDLIRLVKYWHKTFISQTGGEHLLPYFLLELLTIHAWENANRPEEFDMRIGFKAVMEVLQNNRSLHVSWDRYFKRDLIPSRYIHEAILCGPYIIDPVNPTKNLYNDVNCWPKVKKAAKYTMWKPLLRNIQVTANWRQDSTDCVSM</sequence>
<organism evidence="4 5">
    <name type="scientific">Porites lobata</name>
    <dbReference type="NCBI Taxonomy" id="104759"/>
    <lineage>
        <taxon>Eukaryota</taxon>
        <taxon>Metazoa</taxon>
        <taxon>Cnidaria</taxon>
        <taxon>Anthozoa</taxon>
        <taxon>Hexacorallia</taxon>
        <taxon>Scleractinia</taxon>
        <taxon>Fungiina</taxon>
        <taxon>Poritidae</taxon>
        <taxon>Porites</taxon>
    </lineage>
</organism>
<dbReference type="InterPro" id="IPR018952">
    <property type="entry name" value="2-5-oligoAdlate_synth_1_dom2/C"/>
</dbReference>
<dbReference type="SUPFAM" id="SSF81631">
    <property type="entry name" value="PAP/OAS1 substrate-binding domain"/>
    <property type="match status" value="1"/>
</dbReference>
<accession>A0ABN8NQN2</accession>
<evidence type="ECO:0000313" key="5">
    <source>
        <dbReference type="Proteomes" id="UP001159405"/>
    </source>
</evidence>
<dbReference type="Pfam" id="PF10421">
    <property type="entry name" value="OAS1_C"/>
    <property type="match status" value="1"/>
</dbReference>
<evidence type="ECO:0000259" key="3">
    <source>
        <dbReference type="Pfam" id="PF10421"/>
    </source>
</evidence>
<dbReference type="PROSITE" id="PS50152">
    <property type="entry name" value="25A_SYNTH_3"/>
    <property type="match status" value="1"/>
</dbReference>
<protein>
    <recommendedName>
        <fullName evidence="6">2'-5' oligoadenylate synthase</fullName>
    </recommendedName>
</protein>
<gene>
    <name evidence="4" type="ORF">PLOB_00022114</name>
</gene>
<evidence type="ECO:0008006" key="6">
    <source>
        <dbReference type="Google" id="ProtNLM"/>
    </source>
</evidence>
<keyword evidence="5" id="KW-1185">Reference proteome</keyword>
<feature type="domain" description="Polymerase nucleotidyl transferase" evidence="2">
    <location>
        <begin position="73"/>
        <end position="137"/>
    </location>
</feature>
<dbReference type="SUPFAM" id="SSF81301">
    <property type="entry name" value="Nucleotidyltransferase"/>
    <property type="match status" value="1"/>
</dbReference>
<name>A0ABN8NQN2_9CNID</name>
<reference evidence="4 5" key="1">
    <citation type="submission" date="2022-05" db="EMBL/GenBank/DDBJ databases">
        <authorList>
            <consortium name="Genoscope - CEA"/>
            <person name="William W."/>
        </authorList>
    </citation>
    <scope>NUCLEOTIDE SEQUENCE [LARGE SCALE GENOMIC DNA]</scope>
</reference>
<dbReference type="Gene3D" id="1.10.1410.20">
    <property type="entry name" value="2'-5'-oligoadenylate synthetase 1, domain 2"/>
    <property type="match status" value="1"/>
</dbReference>
<feature type="non-terminal residue" evidence="4">
    <location>
        <position position="1"/>
    </location>
</feature>